<dbReference type="InterPro" id="IPR050523">
    <property type="entry name" value="AKR_Detox_Biosynth"/>
</dbReference>
<feature type="domain" description="NADP-dependent oxidoreductase" evidence="5">
    <location>
        <begin position="16"/>
        <end position="337"/>
    </location>
</feature>
<sequence length="346" mass="38047">MLYRPLGTTDIRVSALALGSMTWGEQNSEAEGFAQIDRARAAGINFIDTAEMYPVPPRAETCGATETIIGNYFKRHGGRAQWIVASKAAAPGNGIQHIRGGQPHHDRANLIAAVEGSLRRLQTDYIDLYQLHWPDRATNFFGQLGYRHDPDAHITPIEDSLEVLDELVRSGKIRHIGLSNETPWGLHRFLQLAETRGWPRPVSIQNPYNLLNRSFEVGLAEMAIREQVGLLAYSPLAFGLLSGKYEDGARPPQGRLTRFERFQRYNAPLARQAASAYVALAREHGLDPAQLALAYVTGRPFVTSNIIGATTLEQLDSNIASLDLVLSDAVLASIEAIHTAQPNPAP</sequence>
<dbReference type="InterPro" id="IPR023210">
    <property type="entry name" value="NADP_OxRdtase_dom"/>
</dbReference>
<evidence type="ECO:0000313" key="6">
    <source>
        <dbReference type="EMBL" id="SDU03242.1"/>
    </source>
</evidence>
<dbReference type="FunFam" id="3.20.20.100:FF:000005">
    <property type="entry name" value="NADP(H)-dependent aldo-keto reductase"/>
    <property type="match status" value="1"/>
</dbReference>
<keyword evidence="2" id="KW-0560">Oxidoreductase</keyword>
<organism evidence="6 7">
    <name type="scientific">Geopseudomonas guangdongensis</name>
    <dbReference type="NCBI Taxonomy" id="1245526"/>
    <lineage>
        <taxon>Bacteria</taxon>
        <taxon>Pseudomonadati</taxon>
        <taxon>Pseudomonadota</taxon>
        <taxon>Gammaproteobacteria</taxon>
        <taxon>Pseudomonadales</taxon>
        <taxon>Pseudomonadaceae</taxon>
        <taxon>Geopseudomonas</taxon>
    </lineage>
</organism>
<dbReference type="InterPro" id="IPR036812">
    <property type="entry name" value="NAD(P)_OxRdtase_dom_sf"/>
</dbReference>
<dbReference type="PANTHER" id="PTHR43364:SF4">
    <property type="entry name" value="NAD(P)-LINKED OXIDOREDUCTASE SUPERFAMILY PROTEIN"/>
    <property type="match status" value="1"/>
</dbReference>
<dbReference type="GO" id="GO:0016491">
    <property type="term" value="F:oxidoreductase activity"/>
    <property type="evidence" value="ECO:0007669"/>
    <property type="project" value="UniProtKB-KW"/>
</dbReference>
<comment type="similarity">
    <text evidence="3">Belongs to the aldo/keto reductase family. Aldo/keto reductase 2 subfamily.</text>
</comment>
<evidence type="ECO:0000313" key="7">
    <source>
        <dbReference type="Proteomes" id="UP000243063"/>
    </source>
</evidence>
<keyword evidence="1" id="KW-0521">NADP</keyword>
<dbReference type="PRINTS" id="PR00069">
    <property type="entry name" value="ALDKETRDTASE"/>
</dbReference>
<dbReference type="EMBL" id="LT629780">
    <property type="protein sequence ID" value="SDU03242.1"/>
    <property type="molecule type" value="Genomic_DNA"/>
</dbReference>
<dbReference type="RefSeq" id="WP_090212683.1">
    <property type="nucleotide sequence ID" value="NZ_LT629780.1"/>
</dbReference>
<keyword evidence="7" id="KW-1185">Reference proteome</keyword>
<name>A0A1H2F7D9_9GAMM</name>
<dbReference type="Gene3D" id="3.20.20.100">
    <property type="entry name" value="NADP-dependent oxidoreductase domain"/>
    <property type="match status" value="1"/>
</dbReference>
<protein>
    <recommendedName>
        <fullName evidence="4">Protein tas</fullName>
    </recommendedName>
</protein>
<evidence type="ECO:0000256" key="2">
    <source>
        <dbReference type="ARBA" id="ARBA00023002"/>
    </source>
</evidence>
<dbReference type="AlphaFoldDB" id="A0A1H2F7D9"/>
<dbReference type="Proteomes" id="UP000243063">
    <property type="component" value="Chromosome I"/>
</dbReference>
<dbReference type="STRING" id="1245526.SAMN05216580_1066"/>
<evidence type="ECO:0000256" key="4">
    <source>
        <dbReference type="ARBA" id="ARBA00070119"/>
    </source>
</evidence>
<proteinExistence type="inferred from homology"/>
<dbReference type="NCBIfam" id="NF007912">
    <property type="entry name" value="PRK10625.1"/>
    <property type="match status" value="1"/>
</dbReference>
<reference evidence="7" key="1">
    <citation type="submission" date="2016-10" db="EMBL/GenBank/DDBJ databases">
        <authorList>
            <person name="Varghese N."/>
            <person name="Submissions S."/>
        </authorList>
    </citation>
    <scope>NUCLEOTIDE SEQUENCE [LARGE SCALE GENOMIC DNA]</scope>
    <source>
        <strain evidence="7">CCTCC 2012022</strain>
    </source>
</reference>
<dbReference type="SUPFAM" id="SSF51430">
    <property type="entry name" value="NAD(P)-linked oxidoreductase"/>
    <property type="match status" value="1"/>
</dbReference>
<evidence type="ECO:0000259" key="5">
    <source>
        <dbReference type="Pfam" id="PF00248"/>
    </source>
</evidence>
<evidence type="ECO:0000256" key="1">
    <source>
        <dbReference type="ARBA" id="ARBA00022857"/>
    </source>
</evidence>
<evidence type="ECO:0000256" key="3">
    <source>
        <dbReference type="ARBA" id="ARBA00038157"/>
    </source>
</evidence>
<gene>
    <name evidence="6" type="ORF">SAMN05216580_1066</name>
</gene>
<dbReference type="PANTHER" id="PTHR43364">
    <property type="entry name" value="NADH-SPECIFIC METHYLGLYOXAL REDUCTASE-RELATED"/>
    <property type="match status" value="1"/>
</dbReference>
<dbReference type="Pfam" id="PF00248">
    <property type="entry name" value="Aldo_ket_red"/>
    <property type="match status" value="1"/>
</dbReference>
<dbReference type="InterPro" id="IPR020471">
    <property type="entry name" value="AKR"/>
</dbReference>
<accession>A0A1H2F7D9</accession>
<dbReference type="CDD" id="cd19094">
    <property type="entry name" value="AKR_Tas-like"/>
    <property type="match status" value="1"/>
</dbReference>
<dbReference type="OrthoDB" id="9772407at2"/>